<reference evidence="1" key="1">
    <citation type="submission" date="2020-05" db="EMBL/GenBank/DDBJ databases">
        <authorList>
            <person name="Chiriac C."/>
            <person name="Salcher M."/>
            <person name="Ghai R."/>
            <person name="Kavagutti S V."/>
        </authorList>
    </citation>
    <scope>NUCLEOTIDE SEQUENCE</scope>
</reference>
<sequence>MKLLPELNIFFGFIISSEMYSKALSKLPLLLTCHNLILFNGEFLLCNASIATLSGFNTLPTVVAGVGVIIEVPAPTIQILPSTSTNKDVAISFVIDPNLKFHI</sequence>
<dbReference type="EMBL" id="CAFBMP010000075">
    <property type="protein sequence ID" value="CAB4910324.1"/>
    <property type="molecule type" value="Genomic_DNA"/>
</dbReference>
<name>A0A6J7GSY8_9ZZZZ</name>
<organism evidence="1">
    <name type="scientific">freshwater metagenome</name>
    <dbReference type="NCBI Taxonomy" id="449393"/>
    <lineage>
        <taxon>unclassified sequences</taxon>
        <taxon>metagenomes</taxon>
        <taxon>ecological metagenomes</taxon>
    </lineage>
</organism>
<protein>
    <submittedName>
        <fullName evidence="1">Unannotated protein</fullName>
    </submittedName>
</protein>
<dbReference type="AlphaFoldDB" id="A0A6J7GSY8"/>
<proteinExistence type="predicted"/>
<accession>A0A6J7GSY8</accession>
<evidence type="ECO:0000313" key="1">
    <source>
        <dbReference type="EMBL" id="CAB4910324.1"/>
    </source>
</evidence>
<gene>
    <name evidence="1" type="ORF">UFOPK3608_00892</name>
</gene>